<dbReference type="Proteomes" id="UP001175271">
    <property type="component" value="Unassembled WGS sequence"/>
</dbReference>
<evidence type="ECO:0000259" key="4">
    <source>
        <dbReference type="PROSITE" id="PS50835"/>
    </source>
</evidence>
<evidence type="ECO:0000256" key="1">
    <source>
        <dbReference type="ARBA" id="ARBA00022737"/>
    </source>
</evidence>
<dbReference type="SMART" id="SM00408">
    <property type="entry name" value="IGc2"/>
    <property type="match status" value="1"/>
</dbReference>
<evidence type="ECO:0000313" key="5">
    <source>
        <dbReference type="EMBL" id="KAK0399075.1"/>
    </source>
</evidence>
<feature type="region of interest" description="Disordered" evidence="3">
    <location>
        <begin position="132"/>
        <end position="161"/>
    </location>
</feature>
<gene>
    <name evidence="5" type="ORF">QR680_002890</name>
</gene>
<dbReference type="GO" id="GO:0070593">
    <property type="term" value="P:dendrite self-avoidance"/>
    <property type="evidence" value="ECO:0007669"/>
    <property type="project" value="TreeGrafter"/>
</dbReference>
<dbReference type="GO" id="GO:0098632">
    <property type="term" value="F:cell-cell adhesion mediator activity"/>
    <property type="evidence" value="ECO:0007669"/>
    <property type="project" value="TreeGrafter"/>
</dbReference>
<evidence type="ECO:0000256" key="2">
    <source>
        <dbReference type="ARBA" id="ARBA00023319"/>
    </source>
</evidence>
<keyword evidence="1" id="KW-0677">Repeat</keyword>
<evidence type="ECO:0000256" key="3">
    <source>
        <dbReference type="SAM" id="MobiDB-lite"/>
    </source>
</evidence>
<dbReference type="InterPro" id="IPR036179">
    <property type="entry name" value="Ig-like_dom_sf"/>
</dbReference>
<dbReference type="GO" id="GO:0007411">
    <property type="term" value="P:axon guidance"/>
    <property type="evidence" value="ECO:0007669"/>
    <property type="project" value="TreeGrafter"/>
</dbReference>
<keyword evidence="2" id="KW-0393">Immunoglobulin domain</keyword>
<dbReference type="GO" id="GO:0005886">
    <property type="term" value="C:plasma membrane"/>
    <property type="evidence" value="ECO:0007669"/>
    <property type="project" value="TreeGrafter"/>
</dbReference>
<organism evidence="5 6">
    <name type="scientific">Steinernema hermaphroditum</name>
    <dbReference type="NCBI Taxonomy" id="289476"/>
    <lineage>
        <taxon>Eukaryota</taxon>
        <taxon>Metazoa</taxon>
        <taxon>Ecdysozoa</taxon>
        <taxon>Nematoda</taxon>
        <taxon>Chromadorea</taxon>
        <taxon>Rhabditida</taxon>
        <taxon>Tylenchina</taxon>
        <taxon>Panagrolaimomorpha</taxon>
        <taxon>Strongyloidoidea</taxon>
        <taxon>Steinernematidae</taxon>
        <taxon>Steinernema</taxon>
    </lineage>
</organism>
<dbReference type="SMART" id="SM00409">
    <property type="entry name" value="IG"/>
    <property type="match status" value="1"/>
</dbReference>
<dbReference type="AlphaFoldDB" id="A0AA39H4K3"/>
<feature type="domain" description="Ig-like" evidence="4">
    <location>
        <begin position="75"/>
        <end position="207"/>
    </location>
</feature>
<dbReference type="PANTHER" id="PTHR10075:SF103">
    <property type="entry name" value="ROUNDABOUT HOMOLOG 4"/>
    <property type="match status" value="1"/>
</dbReference>
<feature type="region of interest" description="Disordered" evidence="3">
    <location>
        <begin position="17"/>
        <end position="38"/>
    </location>
</feature>
<dbReference type="InterPro" id="IPR013783">
    <property type="entry name" value="Ig-like_fold"/>
</dbReference>
<dbReference type="InterPro" id="IPR007110">
    <property type="entry name" value="Ig-like_dom"/>
</dbReference>
<dbReference type="GO" id="GO:0030424">
    <property type="term" value="C:axon"/>
    <property type="evidence" value="ECO:0007669"/>
    <property type="project" value="TreeGrafter"/>
</dbReference>
<accession>A0AA39H4K3</accession>
<dbReference type="CDD" id="cd00096">
    <property type="entry name" value="Ig"/>
    <property type="match status" value="1"/>
</dbReference>
<sequence length="522" mass="58033">MNSVISPLEFSFQKDRFGSPRKSNLSSGRRRRWGGARTERPQRIMVADSGLYACVASNMTGIAKKEFRVSVLVPPKIDEGEHVLKVKENGSVTLECVASGVPPPTILWKRDGRVLASEPRLVLRESGGLRRRRAHEAALPRRPAPRVVEGNRSNFTGGRPLSDSPNLILNPRSEAFMLLHVHRSDAGLYACVVANTASRSEASFRVTVVHPIVIDCPVLGNLEPEVETHLTINSATSANAERYTCHAENEVSNLFSSDFLLEIIASTPPKLQIRGAPRRLRHDDVPGALGRRQGHQLALGRGAERQKYRLTDGGKYACRASNEAGSTKVPLLLKVLVPPQNDKLNIVRNQLAILVVLGEFHGHVAYPAMSFNFLTLADGRYCVSGAETDDGVFGARFRRDPVDVQAALCSFLEKALQGEPIICAEGQREPVARFVKVLGSVHTILEVEISLLINCCDQYRRHYGKYEDEVLILKEFLDFKRQYSSYIMPCCRMNAQNAIFDIYHMCRMAQLSSNIYQGDVME</sequence>
<reference evidence="5" key="1">
    <citation type="submission" date="2023-06" db="EMBL/GenBank/DDBJ databases">
        <title>Genomic analysis of the entomopathogenic nematode Steinernema hermaphroditum.</title>
        <authorList>
            <person name="Schwarz E.M."/>
            <person name="Heppert J.K."/>
            <person name="Baniya A."/>
            <person name="Schwartz H.T."/>
            <person name="Tan C.-H."/>
            <person name="Antoshechkin I."/>
            <person name="Sternberg P.W."/>
            <person name="Goodrich-Blair H."/>
            <person name="Dillman A.R."/>
        </authorList>
    </citation>
    <scope>NUCLEOTIDE SEQUENCE</scope>
    <source>
        <strain evidence="5">PS9179</strain>
        <tissue evidence="5">Whole animal</tissue>
    </source>
</reference>
<name>A0AA39H4K3_9BILA</name>
<dbReference type="InterPro" id="IPR003599">
    <property type="entry name" value="Ig_sub"/>
</dbReference>
<dbReference type="InterPro" id="IPR003598">
    <property type="entry name" value="Ig_sub2"/>
</dbReference>
<dbReference type="SUPFAM" id="SSF48726">
    <property type="entry name" value="Immunoglobulin"/>
    <property type="match status" value="3"/>
</dbReference>
<protein>
    <recommendedName>
        <fullName evidence="4">Ig-like domain-containing protein</fullName>
    </recommendedName>
</protein>
<evidence type="ECO:0000313" key="6">
    <source>
        <dbReference type="Proteomes" id="UP001175271"/>
    </source>
</evidence>
<dbReference type="EMBL" id="JAUCMV010000005">
    <property type="protein sequence ID" value="KAK0399075.1"/>
    <property type="molecule type" value="Genomic_DNA"/>
</dbReference>
<dbReference type="PANTHER" id="PTHR10075">
    <property type="entry name" value="BASIGIN RELATED"/>
    <property type="match status" value="1"/>
</dbReference>
<comment type="caution">
    <text evidence="5">The sequence shown here is derived from an EMBL/GenBank/DDBJ whole genome shotgun (WGS) entry which is preliminary data.</text>
</comment>
<proteinExistence type="predicted"/>
<dbReference type="PROSITE" id="PS50835">
    <property type="entry name" value="IG_LIKE"/>
    <property type="match status" value="1"/>
</dbReference>
<keyword evidence="6" id="KW-1185">Reference proteome</keyword>
<dbReference type="GO" id="GO:0007156">
    <property type="term" value="P:homophilic cell adhesion via plasma membrane adhesion molecules"/>
    <property type="evidence" value="ECO:0007669"/>
    <property type="project" value="TreeGrafter"/>
</dbReference>
<dbReference type="Gene3D" id="2.60.40.10">
    <property type="entry name" value="Immunoglobulins"/>
    <property type="match status" value="1"/>
</dbReference>
<dbReference type="Pfam" id="PF13927">
    <property type="entry name" value="Ig_3"/>
    <property type="match status" value="1"/>
</dbReference>